<dbReference type="InterPro" id="IPR036974">
    <property type="entry name" value="PUA_sf"/>
</dbReference>
<dbReference type="Gene3D" id="3.30.750.80">
    <property type="entry name" value="RNA methyltransferase domain (HRMD) like"/>
    <property type="match status" value="1"/>
</dbReference>
<dbReference type="GO" id="GO:0032259">
    <property type="term" value="P:methylation"/>
    <property type="evidence" value="ECO:0007669"/>
    <property type="project" value="UniProtKB-KW"/>
</dbReference>
<evidence type="ECO:0000256" key="3">
    <source>
        <dbReference type="ARBA" id="ARBA00022691"/>
    </source>
</evidence>
<dbReference type="CDD" id="cd21153">
    <property type="entry name" value="PUA_RlmI"/>
    <property type="match status" value="1"/>
</dbReference>
<evidence type="ECO:0000259" key="5">
    <source>
        <dbReference type="Pfam" id="PF17785"/>
    </source>
</evidence>
<dbReference type="Pfam" id="PF17785">
    <property type="entry name" value="PUA_3"/>
    <property type="match status" value="1"/>
</dbReference>
<evidence type="ECO:0000256" key="2">
    <source>
        <dbReference type="ARBA" id="ARBA00022679"/>
    </source>
</evidence>
<dbReference type="PANTHER" id="PTHR43042:SF3">
    <property type="entry name" value="RIBOSOMAL RNA LARGE SUBUNIT METHYLTRANSFERASE YWBD-RELATED"/>
    <property type="match status" value="1"/>
</dbReference>
<gene>
    <name evidence="6" type="primary">rlmI</name>
    <name evidence="6" type="ORF">SSLFYP27_00522</name>
</gene>
<keyword evidence="1 6" id="KW-0489">Methyltransferase</keyword>
<dbReference type="SUPFAM" id="SSF88697">
    <property type="entry name" value="PUA domain-like"/>
    <property type="match status" value="1"/>
</dbReference>
<reference evidence="6" key="1">
    <citation type="submission" date="2019-11" db="EMBL/GenBank/DDBJ databases">
        <authorList>
            <person name="Feng L."/>
        </authorList>
    </citation>
    <scope>NUCLEOTIDE SEQUENCE</scope>
    <source>
        <strain evidence="6">SsimulansLFYP27</strain>
    </source>
</reference>
<evidence type="ECO:0000259" key="4">
    <source>
        <dbReference type="Pfam" id="PF10672"/>
    </source>
</evidence>
<dbReference type="InterPro" id="IPR015947">
    <property type="entry name" value="PUA-like_sf"/>
</dbReference>
<dbReference type="SUPFAM" id="SSF53335">
    <property type="entry name" value="S-adenosyl-L-methionine-dependent methyltransferases"/>
    <property type="match status" value="1"/>
</dbReference>
<protein>
    <submittedName>
        <fullName evidence="6">Ribosomal RNA large subunit methyltransferase I</fullName>
        <ecNumber evidence="6">2.1.1.191</ecNumber>
    </submittedName>
</protein>
<dbReference type="InterPro" id="IPR019614">
    <property type="entry name" value="SAM-dep_methyl-trfase"/>
</dbReference>
<feature type="domain" description="S-adenosylmethionine-dependent methyltransferase" evidence="4">
    <location>
        <begin position="163"/>
        <end position="348"/>
    </location>
</feature>
<dbReference type="GeneID" id="77332012"/>
<dbReference type="InterPro" id="IPR041532">
    <property type="entry name" value="RlmI-like_PUA"/>
</dbReference>
<dbReference type="AlphaFoldDB" id="A0A6N2Z4V5"/>
<keyword evidence="2 6" id="KW-0808">Transferase</keyword>
<sequence length="404" mass="46455">MKTAVLNKGKEQKYLNQYPLVDEEDIYEHSHLEDGDIFHIVTDDGRYIATAYVGRQHKGLGWVLSYDAEEEINQEFFEALFEEALDYRQYYFDIDGTNAFRLFNAEGDGVGGLTIDYYDRHLLIQWYSKGIYTFRTDILEAVQAVFPYTSIFEKTRFKDSEVSSGFVTGEAPEFPIVIEENFTFYNIDLDDGPMTGIFLDQKEVRKKLRDVYAPDRSVLNLFSYTGAFSVIAAQTAAETTSVDLANRSRGLTEENFGVNGIDPKTQYIYVMDTFDFYHYAARHNKAYDTIVIDPPSFARNKKKVFTVQKDYHKLIEEALPVLNDGGTLILSTNSSALTSKAFKNMIKRTLDAQDVDFEILEAMGLPKDFKTHPHYKPSKYLKVVFVRVSEKVEEVIIEEDYYGD</sequence>
<dbReference type="GO" id="GO:0008168">
    <property type="term" value="F:methyltransferase activity"/>
    <property type="evidence" value="ECO:0007669"/>
    <property type="project" value="UniProtKB-KW"/>
</dbReference>
<dbReference type="CDD" id="cd11572">
    <property type="entry name" value="RlmI_M_like"/>
    <property type="match status" value="1"/>
</dbReference>
<dbReference type="RefSeq" id="WP_156666467.1">
    <property type="nucleotide sequence ID" value="NZ_CACRUO010000016.1"/>
</dbReference>
<organism evidence="6">
    <name type="scientific">Staphylococcus simulans</name>
    <dbReference type="NCBI Taxonomy" id="1286"/>
    <lineage>
        <taxon>Bacteria</taxon>
        <taxon>Bacillati</taxon>
        <taxon>Bacillota</taxon>
        <taxon>Bacilli</taxon>
        <taxon>Bacillales</taxon>
        <taxon>Staphylococcaceae</taxon>
        <taxon>Staphylococcus</taxon>
    </lineage>
</organism>
<dbReference type="Pfam" id="PF10672">
    <property type="entry name" value="Methyltrans_SAM"/>
    <property type="match status" value="1"/>
</dbReference>
<evidence type="ECO:0000313" key="6">
    <source>
        <dbReference type="EMBL" id="VYT74131.1"/>
    </source>
</evidence>
<dbReference type="Gene3D" id="2.30.130.10">
    <property type="entry name" value="PUA domain"/>
    <property type="match status" value="1"/>
</dbReference>
<dbReference type="GO" id="GO:0003723">
    <property type="term" value="F:RNA binding"/>
    <property type="evidence" value="ECO:0007669"/>
    <property type="project" value="InterPro"/>
</dbReference>
<keyword evidence="3" id="KW-0949">S-adenosyl-L-methionine</keyword>
<dbReference type="InterPro" id="IPR029063">
    <property type="entry name" value="SAM-dependent_MTases_sf"/>
</dbReference>
<dbReference type="PANTHER" id="PTHR43042">
    <property type="entry name" value="SAM-DEPENDENT METHYLTRANSFERASE"/>
    <property type="match status" value="1"/>
</dbReference>
<evidence type="ECO:0000256" key="1">
    <source>
        <dbReference type="ARBA" id="ARBA00022603"/>
    </source>
</evidence>
<proteinExistence type="predicted"/>
<accession>A0A6N2Z4V5</accession>
<dbReference type="EC" id="2.1.1.191" evidence="6"/>
<dbReference type="Gene3D" id="3.40.50.150">
    <property type="entry name" value="Vaccinia Virus protein VP39"/>
    <property type="match status" value="1"/>
</dbReference>
<feature type="domain" description="RlmI-like PUA" evidence="5">
    <location>
        <begin position="5"/>
        <end position="65"/>
    </location>
</feature>
<dbReference type="EMBL" id="CACRUO010000016">
    <property type="protein sequence ID" value="VYT74131.1"/>
    <property type="molecule type" value="Genomic_DNA"/>
</dbReference>
<name>A0A6N2Z4V5_STASI</name>